<reference evidence="1 3" key="1">
    <citation type="journal article" date="2010" name="Science">
        <title>Plasticity of animal genome architecture unmasked by rapid evolution of a pelagic tunicate.</title>
        <authorList>
            <person name="Denoeud F."/>
            <person name="Henriet S."/>
            <person name="Mungpakdee S."/>
            <person name="Aury J.M."/>
            <person name="Da Silva C."/>
            <person name="Brinkmann H."/>
            <person name="Mikhaleva J."/>
            <person name="Olsen L.C."/>
            <person name="Jubin C."/>
            <person name="Canestro C."/>
            <person name="Bouquet J.M."/>
            <person name="Danks G."/>
            <person name="Poulain J."/>
            <person name="Campsteijn C."/>
            <person name="Adamski M."/>
            <person name="Cross I."/>
            <person name="Yadetie F."/>
            <person name="Muffato M."/>
            <person name="Louis A."/>
            <person name="Butcher S."/>
            <person name="Tsagkogeorga G."/>
            <person name="Konrad A."/>
            <person name="Singh S."/>
            <person name="Jensen M.F."/>
            <person name="Cong E.H."/>
            <person name="Eikeseth-Otteraa H."/>
            <person name="Noel B."/>
            <person name="Anthouard V."/>
            <person name="Porcel B.M."/>
            <person name="Kachouri-Lafond R."/>
            <person name="Nishino A."/>
            <person name="Ugolini M."/>
            <person name="Chourrout P."/>
            <person name="Nishida H."/>
            <person name="Aasland R."/>
            <person name="Huzurbazar S."/>
            <person name="Westhof E."/>
            <person name="Delsuc F."/>
            <person name="Lehrach H."/>
            <person name="Reinhardt R."/>
            <person name="Weissenbach J."/>
            <person name="Roy S.W."/>
            <person name="Artiguenave F."/>
            <person name="Postlethwait J.H."/>
            <person name="Manak J.R."/>
            <person name="Thompson E.M."/>
            <person name="Jaillon O."/>
            <person name="Du Pasquier L."/>
            <person name="Boudinot P."/>
            <person name="Liberles D.A."/>
            <person name="Volff J.N."/>
            <person name="Philippe H."/>
            <person name="Lenhard B."/>
            <person name="Roest Crollius H."/>
            <person name="Wincker P."/>
            <person name="Chourrout D."/>
        </authorList>
    </citation>
    <scope>NUCLEOTIDE SEQUENCE [LARGE SCALE GENOMIC DNA]</scope>
</reference>
<dbReference type="EMBL" id="FN654280">
    <property type="protein sequence ID" value="CBY30672.1"/>
    <property type="molecule type" value="Genomic_DNA"/>
</dbReference>
<evidence type="ECO:0000313" key="2">
    <source>
        <dbReference type="EMBL" id="CBY30672.1"/>
    </source>
</evidence>
<dbReference type="OrthoDB" id="10528481at2759"/>
<organism evidence="1 3">
    <name type="scientific">Oikopleura dioica</name>
    <name type="common">Tunicate</name>
    <dbReference type="NCBI Taxonomy" id="34765"/>
    <lineage>
        <taxon>Eukaryota</taxon>
        <taxon>Metazoa</taxon>
        <taxon>Chordata</taxon>
        <taxon>Tunicata</taxon>
        <taxon>Appendicularia</taxon>
        <taxon>Copelata</taxon>
        <taxon>Oikopleuridae</taxon>
        <taxon>Oikopleura</taxon>
    </lineage>
</organism>
<dbReference type="Proteomes" id="UP000011014">
    <property type="component" value="Unassembled WGS sequence"/>
</dbReference>
<evidence type="ECO:0000313" key="3">
    <source>
        <dbReference type="Proteomes" id="UP000001307"/>
    </source>
</evidence>
<dbReference type="AlphaFoldDB" id="E4X1G3"/>
<accession>E4X1G3</accession>
<name>E4X1G3_OIKDI</name>
<gene>
    <name evidence="1" type="ORF">GSOID_T00016099001</name>
    <name evidence="2" type="ORF">GSOID_T00018553001</name>
</gene>
<sequence>MLLERKNCIYFLSRLWSVLICSPSYGELHAGRVNIYKELNTLQKSWNHSEKKIKSTRSWISEDEENERIFTAELANAEFPAIEEIPDLDLGEPTLSSIDAKMYEEDQMLMAKRISKMSMNRLEITALNRKKSDQSMKSIKSIKSAGNRDSRVTIDTVFSEIVNSRKDSEKERVEVSTRIARNSFNKWRNKAKLASTPEIESIN</sequence>
<dbReference type="EMBL" id="FN653021">
    <property type="protein sequence ID" value="CBY23643.1"/>
    <property type="molecule type" value="Genomic_DNA"/>
</dbReference>
<protein>
    <submittedName>
        <fullName evidence="1">Uncharacterized protein</fullName>
    </submittedName>
</protein>
<evidence type="ECO:0000313" key="1">
    <source>
        <dbReference type="EMBL" id="CBY23643.1"/>
    </source>
</evidence>
<proteinExistence type="predicted"/>
<keyword evidence="3" id="KW-1185">Reference proteome</keyword>
<dbReference type="Proteomes" id="UP000001307">
    <property type="component" value="Unassembled WGS sequence"/>
</dbReference>